<evidence type="ECO:0000256" key="2">
    <source>
        <dbReference type="SAM" id="MobiDB-lite"/>
    </source>
</evidence>
<organism evidence="3 4">
    <name type="scientific">Acidobacterium capsulatum (strain ATCC 51196 / DSM 11244 / BCRC 80197 / JCM 7670 / NBRC 15755 / NCIMB 13165 / 161)</name>
    <dbReference type="NCBI Taxonomy" id="240015"/>
    <lineage>
        <taxon>Bacteria</taxon>
        <taxon>Pseudomonadati</taxon>
        <taxon>Acidobacteriota</taxon>
        <taxon>Terriglobia</taxon>
        <taxon>Terriglobales</taxon>
        <taxon>Acidobacteriaceae</taxon>
        <taxon>Acidobacterium</taxon>
    </lineage>
</organism>
<proteinExistence type="predicted"/>
<keyword evidence="1" id="KW-0175">Coiled coil</keyword>
<sequence>MSEGKKRDNNPQGQQQESKTISVRAFFETTPPGVLVSVKGFPRSRSSFAPPSIHSMQNLDQYVLPDIELHCPTEKNCGGIRTYSAHTEFSLDQGQDLFAFIEYRCRNCGESIKIFAIQAALPHGRDVASACKFGERPSFGPPLPSKLIDLLRPEWEYFQKGRRAENQGLGIGAFSYYRRVIESQKGVILEEIIKAAEKLNADPHLIAELSRAKSETQFTKALEGVKSSLPSQLMIAGANPLLLLHDALSEGMHKESDEECLKKAGDIRVIMAELAERLAQVLKEDQELKAAVSRLQKLRQQRGNG</sequence>
<reference evidence="3 4" key="1">
    <citation type="journal article" date="2009" name="Appl. Environ. Microbiol.">
        <title>Three genomes from the phylum Acidobacteria provide insight into the lifestyles of these microorganisms in soils.</title>
        <authorList>
            <person name="Ward N.L."/>
            <person name="Challacombe J.F."/>
            <person name="Janssen P.H."/>
            <person name="Henrissat B."/>
            <person name="Coutinho P.M."/>
            <person name="Wu M."/>
            <person name="Xie G."/>
            <person name="Haft D.H."/>
            <person name="Sait M."/>
            <person name="Badger J."/>
            <person name="Barabote R.D."/>
            <person name="Bradley B."/>
            <person name="Brettin T.S."/>
            <person name="Brinkac L.M."/>
            <person name="Bruce D."/>
            <person name="Creasy T."/>
            <person name="Daugherty S.C."/>
            <person name="Davidsen T.M."/>
            <person name="DeBoy R.T."/>
            <person name="Detter J.C."/>
            <person name="Dodson R.J."/>
            <person name="Durkin A.S."/>
            <person name="Ganapathy A."/>
            <person name="Gwinn-Giglio M."/>
            <person name="Han C.S."/>
            <person name="Khouri H."/>
            <person name="Kiss H."/>
            <person name="Kothari S.P."/>
            <person name="Madupu R."/>
            <person name="Nelson K.E."/>
            <person name="Nelson W.C."/>
            <person name="Paulsen I."/>
            <person name="Penn K."/>
            <person name="Ren Q."/>
            <person name="Rosovitz M.J."/>
            <person name="Selengut J.D."/>
            <person name="Shrivastava S."/>
            <person name="Sullivan S.A."/>
            <person name="Tapia R."/>
            <person name="Thompson L.S."/>
            <person name="Watkins K.L."/>
            <person name="Yang Q."/>
            <person name="Yu C."/>
            <person name="Zafar N."/>
            <person name="Zhou L."/>
            <person name="Kuske C.R."/>
        </authorList>
    </citation>
    <scope>NUCLEOTIDE SEQUENCE [LARGE SCALE GENOMIC DNA]</scope>
    <source>
        <strain evidence="4">ATCC 51196 / DSM 11244 / BCRC 80197 / JCM 7670 / NBRC 15755 / NCIMB 13165 / 161</strain>
    </source>
</reference>
<dbReference type="KEGG" id="aca:ACP_1539"/>
<gene>
    <name evidence="3" type="ordered locus">ACP_1539</name>
</gene>
<feature type="compositionally biased region" description="Polar residues" evidence="2">
    <location>
        <begin position="10"/>
        <end position="20"/>
    </location>
</feature>
<evidence type="ECO:0000256" key="1">
    <source>
        <dbReference type="SAM" id="Coils"/>
    </source>
</evidence>
<evidence type="ECO:0000313" key="4">
    <source>
        <dbReference type="Proteomes" id="UP000002207"/>
    </source>
</evidence>
<keyword evidence="4" id="KW-1185">Reference proteome</keyword>
<name>C1F6N3_ACIC5</name>
<dbReference type="EMBL" id="CP001472">
    <property type="protein sequence ID" value="ACO31408.1"/>
    <property type="molecule type" value="Genomic_DNA"/>
</dbReference>
<dbReference type="HOGENOM" id="CLU_1011548_0_0_0"/>
<feature type="region of interest" description="Disordered" evidence="2">
    <location>
        <begin position="1"/>
        <end position="20"/>
    </location>
</feature>
<accession>C1F6N3</accession>
<dbReference type="InParanoid" id="C1F6N3"/>
<protein>
    <submittedName>
        <fullName evidence="3">Uncharacterized protein</fullName>
    </submittedName>
</protein>
<dbReference type="eggNOG" id="ENOG50337HX">
    <property type="taxonomic scope" value="Bacteria"/>
</dbReference>
<dbReference type="Proteomes" id="UP000002207">
    <property type="component" value="Chromosome"/>
</dbReference>
<feature type="coiled-coil region" evidence="1">
    <location>
        <begin position="271"/>
        <end position="301"/>
    </location>
</feature>
<dbReference type="RefSeq" id="WP_015896667.1">
    <property type="nucleotide sequence ID" value="NC_012483.1"/>
</dbReference>
<dbReference type="AlphaFoldDB" id="C1F6N3"/>
<dbReference type="OrthoDB" id="981660at2"/>
<evidence type="ECO:0000313" key="3">
    <source>
        <dbReference type="EMBL" id="ACO31408.1"/>
    </source>
</evidence>